<dbReference type="STRING" id="1399860.A0A2C5Y6D8"/>
<feature type="domain" description="Vacuolar membrane protease transmembrane" evidence="20">
    <location>
        <begin position="459"/>
        <end position="743"/>
    </location>
</feature>
<dbReference type="InterPro" id="IPR007484">
    <property type="entry name" value="Peptidase_M28"/>
</dbReference>
<dbReference type="InterPro" id="IPR048024">
    <property type="entry name" value="Fxna-like_M28_dom"/>
</dbReference>
<dbReference type="InterPro" id="IPR045175">
    <property type="entry name" value="M28_fam"/>
</dbReference>
<accession>A0A2C5Y6D8</accession>
<evidence type="ECO:0000256" key="14">
    <source>
        <dbReference type="ARBA" id="ARBA00023180"/>
    </source>
</evidence>
<dbReference type="Pfam" id="PF22251">
    <property type="entry name" value="PFF1_TM"/>
    <property type="match status" value="1"/>
</dbReference>
<feature type="transmembrane region" description="Helical" evidence="17">
    <location>
        <begin position="550"/>
        <end position="572"/>
    </location>
</feature>
<comment type="subcellular location">
    <subcellularLocation>
        <location evidence="3">Vacuole membrane</location>
        <topology evidence="3">Multi-pass membrane protein</topology>
    </subcellularLocation>
</comment>
<reference evidence="21 22" key="1">
    <citation type="submission" date="2017-06" db="EMBL/GenBank/DDBJ databases">
        <title>Ant-infecting Ophiocordyceps genomes reveal a high diversity of potential behavioral manipulation genes and a possible major role for enterotoxins.</title>
        <authorList>
            <person name="De Bekker C."/>
            <person name="Evans H.C."/>
            <person name="Brachmann A."/>
            <person name="Hughes D.P."/>
        </authorList>
    </citation>
    <scope>NUCLEOTIDE SEQUENCE [LARGE SCALE GENOMIC DNA]</scope>
    <source>
        <strain evidence="21 22">Map64</strain>
    </source>
</reference>
<comment type="similarity">
    <text evidence="4 15">Belongs to the peptidase M28 family.</text>
</comment>
<evidence type="ECO:0000259" key="20">
    <source>
        <dbReference type="Pfam" id="PF22251"/>
    </source>
</evidence>
<feature type="transmembrane region" description="Helical" evidence="17">
    <location>
        <begin position="458"/>
        <end position="480"/>
    </location>
</feature>
<organism evidence="21 22">
    <name type="scientific">Ophiocordyceps australis</name>
    <dbReference type="NCBI Taxonomy" id="1399860"/>
    <lineage>
        <taxon>Eukaryota</taxon>
        <taxon>Fungi</taxon>
        <taxon>Dikarya</taxon>
        <taxon>Ascomycota</taxon>
        <taxon>Pezizomycotina</taxon>
        <taxon>Sordariomycetes</taxon>
        <taxon>Hypocreomycetidae</taxon>
        <taxon>Hypocreales</taxon>
        <taxon>Ophiocordycipitaceae</taxon>
        <taxon>Ophiocordyceps</taxon>
    </lineage>
</organism>
<keyword evidence="7 17" id="KW-0812">Transmembrane</keyword>
<evidence type="ECO:0000256" key="6">
    <source>
        <dbReference type="ARBA" id="ARBA00022670"/>
    </source>
</evidence>
<dbReference type="CDD" id="cd03875">
    <property type="entry name" value="M28_Fxna_like"/>
    <property type="match status" value="1"/>
</dbReference>
<dbReference type="SUPFAM" id="SSF53187">
    <property type="entry name" value="Zn-dependent exopeptidases"/>
    <property type="match status" value="1"/>
</dbReference>
<evidence type="ECO:0000256" key="13">
    <source>
        <dbReference type="ARBA" id="ARBA00023136"/>
    </source>
</evidence>
<comment type="cofactor">
    <cofactor evidence="1">
        <name>Zn(2+)</name>
        <dbReference type="ChEBI" id="CHEBI:29105"/>
    </cofactor>
</comment>
<dbReference type="GO" id="GO:0008235">
    <property type="term" value="F:metalloexopeptidase activity"/>
    <property type="evidence" value="ECO:0007669"/>
    <property type="project" value="InterPro"/>
</dbReference>
<evidence type="ECO:0000256" key="1">
    <source>
        <dbReference type="ARBA" id="ARBA00001947"/>
    </source>
</evidence>
<name>A0A2C5Y6D8_9HYPO</name>
<dbReference type="InterPro" id="IPR053976">
    <property type="entry name" value="PFF1_TM"/>
</dbReference>
<comment type="function">
    <text evidence="2">May be involved in vacuolar sorting and osmoregulation.</text>
</comment>
<evidence type="ECO:0000256" key="3">
    <source>
        <dbReference type="ARBA" id="ARBA00004128"/>
    </source>
</evidence>
<evidence type="ECO:0000259" key="19">
    <source>
        <dbReference type="Pfam" id="PF22250"/>
    </source>
</evidence>
<evidence type="ECO:0000259" key="18">
    <source>
        <dbReference type="Pfam" id="PF04389"/>
    </source>
</evidence>
<evidence type="ECO:0000256" key="2">
    <source>
        <dbReference type="ARBA" id="ARBA00003273"/>
    </source>
</evidence>
<feature type="domain" description="Peptidase M28" evidence="18">
    <location>
        <begin position="177"/>
        <end position="353"/>
    </location>
</feature>
<evidence type="ECO:0000256" key="15">
    <source>
        <dbReference type="RuleBase" id="RU361240"/>
    </source>
</evidence>
<gene>
    <name evidence="21" type="ORF">CDD81_6244</name>
</gene>
<feature type="domain" description="Vacuolar membrane protease C-terminal" evidence="19">
    <location>
        <begin position="771"/>
        <end position="1000"/>
    </location>
</feature>
<dbReference type="Pfam" id="PF22250">
    <property type="entry name" value="PFF1_C"/>
    <property type="match status" value="1"/>
</dbReference>
<keyword evidence="22" id="KW-1185">Reference proteome</keyword>
<keyword evidence="13 17" id="KW-0472">Membrane</keyword>
<dbReference type="EMBL" id="NJET01000055">
    <property type="protein sequence ID" value="PHH63193.1"/>
    <property type="molecule type" value="Genomic_DNA"/>
</dbReference>
<keyword evidence="11 17" id="KW-1133">Transmembrane helix</keyword>
<evidence type="ECO:0000256" key="7">
    <source>
        <dbReference type="ARBA" id="ARBA00022692"/>
    </source>
</evidence>
<keyword evidence="5" id="KW-0926">Vacuole</keyword>
<proteinExistence type="inferred from homology"/>
<evidence type="ECO:0000256" key="9">
    <source>
        <dbReference type="ARBA" id="ARBA00022801"/>
    </source>
</evidence>
<feature type="compositionally biased region" description="Basic and acidic residues" evidence="16">
    <location>
        <begin position="599"/>
        <end position="608"/>
    </location>
</feature>
<dbReference type="GO" id="GO:0006508">
    <property type="term" value="P:proteolysis"/>
    <property type="evidence" value="ECO:0007669"/>
    <property type="project" value="UniProtKB-KW"/>
</dbReference>
<dbReference type="FunFam" id="3.40.630.10:FF:000057">
    <property type="entry name" value="Vacuolar membrane protease"/>
    <property type="match status" value="1"/>
</dbReference>
<feature type="transmembrane region" description="Helical" evidence="17">
    <location>
        <begin position="676"/>
        <end position="694"/>
    </location>
</feature>
<keyword evidence="14" id="KW-0325">Glycoprotein</keyword>
<dbReference type="OrthoDB" id="76293at2759"/>
<evidence type="ECO:0000256" key="5">
    <source>
        <dbReference type="ARBA" id="ARBA00022554"/>
    </source>
</evidence>
<feature type="transmembrane region" description="Helical" evidence="17">
    <location>
        <begin position="404"/>
        <end position="427"/>
    </location>
</feature>
<feature type="transmembrane region" description="Helical" evidence="17">
    <location>
        <begin position="525"/>
        <end position="544"/>
    </location>
</feature>
<keyword evidence="9 15" id="KW-0378">Hydrolase</keyword>
<dbReference type="GO" id="GO:0046872">
    <property type="term" value="F:metal ion binding"/>
    <property type="evidence" value="ECO:0007669"/>
    <property type="project" value="UniProtKB-KW"/>
</dbReference>
<dbReference type="PANTHER" id="PTHR12147">
    <property type="entry name" value="METALLOPEPTIDASE M28 FAMILY MEMBER"/>
    <property type="match status" value="1"/>
</dbReference>
<evidence type="ECO:0000313" key="21">
    <source>
        <dbReference type="EMBL" id="PHH63193.1"/>
    </source>
</evidence>
<keyword evidence="6 15" id="KW-0645">Protease</keyword>
<dbReference type="Gene3D" id="3.40.630.10">
    <property type="entry name" value="Zn peptidases"/>
    <property type="match status" value="1"/>
</dbReference>
<dbReference type="GO" id="GO:0005774">
    <property type="term" value="C:vacuolar membrane"/>
    <property type="evidence" value="ECO:0007669"/>
    <property type="project" value="UniProtKB-SubCell"/>
</dbReference>
<keyword evidence="12" id="KW-0482">Metalloprotease</keyword>
<evidence type="ECO:0000256" key="11">
    <source>
        <dbReference type="ARBA" id="ARBA00022989"/>
    </source>
</evidence>
<evidence type="ECO:0000313" key="22">
    <source>
        <dbReference type="Proteomes" id="UP000226192"/>
    </source>
</evidence>
<evidence type="ECO:0000256" key="4">
    <source>
        <dbReference type="ARBA" id="ARBA00010918"/>
    </source>
</evidence>
<dbReference type="Proteomes" id="UP000226192">
    <property type="component" value="Unassembled WGS sequence"/>
</dbReference>
<evidence type="ECO:0000256" key="8">
    <source>
        <dbReference type="ARBA" id="ARBA00022723"/>
    </source>
</evidence>
<dbReference type="AlphaFoldDB" id="A0A2C5Y6D8"/>
<comment type="caution">
    <text evidence="21">The sequence shown here is derived from an EMBL/GenBank/DDBJ whole genome shotgun (WGS) entry which is preliminary data.</text>
</comment>
<dbReference type="InterPro" id="IPR053975">
    <property type="entry name" value="PFF1_C"/>
</dbReference>
<evidence type="ECO:0000256" key="12">
    <source>
        <dbReference type="ARBA" id="ARBA00023049"/>
    </source>
</evidence>
<evidence type="ECO:0000256" key="16">
    <source>
        <dbReference type="SAM" id="MobiDB-lite"/>
    </source>
</evidence>
<feature type="transmembrane region" description="Helical" evidence="17">
    <location>
        <begin position="12"/>
        <end position="31"/>
    </location>
</feature>
<dbReference type="PANTHER" id="PTHR12147:SF58">
    <property type="entry name" value="VACUOLAR MEMBRANE PROTEASE"/>
    <property type="match status" value="1"/>
</dbReference>
<evidence type="ECO:0000256" key="17">
    <source>
        <dbReference type="SAM" id="Phobius"/>
    </source>
</evidence>
<dbReference type="EC" id="3.4.-.-" evidence="15"/>
<dbReference type="Pfam" id="PF04389">
    <property type="entry name" value="Peptidase_M28"/>
    <property type="match status" value="1"/>
</dbReference>
<keyword evidence="10 15" id="KW-0862">Zinc</keyword>
<protein>
    <recommendedName>
        <fullName evidence="15">Peptide hydrolase</fullName>
        <ecNumber evidence="15">3.4.-.-</ecNumber>
    </recommendedName>
</protein>
<feature type="region of interest" description="Disordered" evidence="16">
    <location>
        <begin position="595"/>
        <end position="635"/>
    </location>
</feature>
<keyword evidence="8 15" id="KW-0479">Metal-binding</keyword>
<sequence>MTRFNPFAFRPGQVTIWTTLVYLAVIVPLFYVHETVPPAPRADELQRGLNLTEAWVDLQTITRYHHPYNSHANDQVREYLMQRSKQILDRNAMAWAMEATGGLAWRREWSPASADEAAGAIIFDDRTSNVTFTLPAAAGWMGQYFEGSNFYVYIRGTDDAQGKWWLSENGLRSSRGAGGVLVNCHFDSVSTGYGATDDGMSCVSLLQLLSYFSAKGRQPKNGIVLLFNNAEEDGLLGARAFGYSPLLKFCHTFVNLEGAGAGGRAMLFRATDLQVAQAYSQSPHPFGSVVAANAFERGVIKSATDYEIFVEAFGQRGLDIAFYAPRSRYHTQEDDSRHTSTASIWHMLSAALESTKALSQTSSTTFQGPRADGRQDLVQNGRPTEGVWFDWYGSAWTAFPLRGLFAWSLTLLVATPLLLLLLSYLLARRAKYYFFVRTTKVNRVYGGNRVYLGGWKGFFRFPLAFIFAAGLTTISVYLVARFNPLIIYSSAYAVWAMTLSIFYFAFWLVMRGANYVRPSALHRSYVIMWLFVLGWALQVLAAVAEDRLHVGALYFAAFTHTALFLALAISLVEQFFLPRTDDLALQLHGSSFDPDYEGSAEHADRSEQASEVSEAATETTPLRAGQPNYGSDPSTPTFANAYRRSAAAAEPTFTSNTPSSQLYNSEQPWSARLPTWTWLLQLLLLVPVHVIILGNLGLVETTSTSMTGVDGSNLVAPLMAIGVIGTLLLLPLTPFIHRMTHHIPIFLLLVFTATLIYNLTAFPFSSNNRFKFYFQQTIDLDDGTNRVTLTGLEEYVRPVISSLPAAAGQKIDCEKSVSSGLADCHYDASGLTPNPAGGVALQDLVSAKVEQFANAKSATIEITARNTRMCWLDTSKPVFDFRVQGGGTRDDRFGSRPHEGFSQMRLWRRTWQGKWNVTIDFVDGDWPMATTEADAANGESQEMAKPELKARRFAEPLDVTLRCGWDDANQASNIPALDEVTRFMPEWAIVTKRTSGLVQVVKRYRAAG</sequence>
<feature type="transmembrane region" description="Helical" evidence="17">
    <location>
        <begin position="492"/>
        <end position="513"/>
    </location>
</feature>
<feature type="transmembrane region" description="Helical" evidence="17">
    <location>
        <begin position="745"/>
        <end position="764"/>
    </location>
</feature>
<evidence type="ECO:0000256" key="10">
    <source>
        <dbReference type="ARBA" id="ARBA00022833"/>
    </source>
</evidence>
<feature type="transmembrane region" description="Helical" evidence="17">
    <location>
        <begin position="714"/>
        <end position="733"/>
    </location>
</feature>